<evidence type="ECO:0000313" key="3">
    <source>
        <dbReference type="Proteomes" id="UP000504633"/>
    </source>
</evidence>
<dbReference type="RefSeq" id="XP_023173029.1">
    <property type="nucleotide sequence ID" value="XM_023317261.2"/>
</dbReference>
<dbReference type="KEGG" id="dhe:111600905"/>
<reference evidence="4" key="1">
    <citation type="submission" date="2025-08" db="UniProtKB">
        <authorList>
            <consortium name="RefSeq"/>
        </authorList>
    </citation>
    <scope>IDENTIFICATION</scope>
    <source>
        <strain evidence="4">15085-1641.00</strain>
        <tissue evidence="4">Whole body</tissue>
    </source>
</reference>
<organism evidence="3 4">
    <name type="scientific">Drosophila hydei</name>
    <name type="common">Fruit fly</name>
    <dbReference type="NCBI Taxonomy" id="7224"/>
    <lineage>
        <taxon>Eukaryota</taxon>
        <taxon>Metazoa</taxon>
        <taxon>Ecdysozoa</taxon>
        <taxon>Arthropoda</taxon>
        <taxon>Hexapoda</taxon>
        <taxon>Insecta</taxon>
        <taxon>Pterygota</taxon>
        <taxon>Neoptera</taxon>
        <taxon>Endopterygota</taxon>
        <taxon>Diptera</taxon>
        <taxon>Brachycera</taxon>
        <taxon>Muscomorpha</taxon>
        <taxon>Ephydroidea</taxon>
        <taxon>Drosophilidae</taxon>
        <taxon>Drosophila</taxon>
    </lineage>
</organism>
<keyword evidence="2" id="KW-1133">Transmembrane helix</keyword>
<name>A0A6J1LZW9_DROHY</name>
<protein>
    <submittedName>
        <fullName evidence="4">Uncharacterized protein LOC111600905</fullName>
    </submittedName>
</protein>
<feature type="transmembrane region" description="Helical" evidence="2">
    <location>
        <begin position="97"/>
        <end position="119"/>
    </location>
</feature>
<keyword evidence="3" id="KW-1185">Reference proteome</keyword>
<dbReference type="AlphaFoldDB" id="A0A6J1LZW9"/>
<feature type="region of interest" description="Disordered" evidence="1">
    <location>
        <begin position="219"/>
        <end position="260"/>
    </location>
</feature>
<feature type="transmembrane region" description="Helical" evidence="2">
    <location>
        <begin position="59"/>
        <end position="77"/>
    </location>
</feature>
<feature type="compositionally biased region" description="Basic residues" evidence="1">
    <location>
        <begin position="237"/>
        <end position="246"/>
    </location>
</feature>
<evidence type="ECO:0000313" key="4">
    <source>
        <dbReference type="RefSeq" id="XP_023173029.1"/>
    </source>
</evidence>
<evidence type="ECO:0000256" key="2">
    <source>
        <dbReference type="SAM" id="Phobius"/>
    </source>
</evidence>
<evidence type="ECO:0000256" key="1">
    <source>
        <dbReference type="SAM" id="MobiDB-lite"/>
    </source>
</evidence>
<feature type="transmembrane region" description="Helical" evidence="2">
    <location>
        <begin position="192"/>
        <end position="210"/>
    </location>
</feature>
<proteinExistence type="predicted"/>
<dbReference type="OrthoDB" id="7869716at2759"/>
<keyword evidence="2" id="KW-0472">Membrane</keyword>
<dbReference type="OMA" id="KLTEYLW"/>
<keyword evidence="2" id="KW-0812">Transmembrane</keyword>
<dbReference type="GeneID" id="111600905"/>
<dbReference type="Proteomes" id="UP000504633">
    <property type="component" value="Unplaced"/>
</dbReference>
<sequence>MGKISGYIKVSPGLVIEIHILLLGVAIFFLIDLCNHAYRRKIGYLNTTITMVGLAPRVTFVRGMALVAFILSCILGTRLSRSFNLYKFTAYMLMSSYAMYTTFCIALSRFLFRSSYLFFSNMMLLYMWNISKITQVEELFDCCGLHGAIDYIITNRTWSQAACCELPGCDGCEQPFYEYLTTIESEIARDNIAICIATLIGMIFVIIRRMNVSLLDDPYESESSNYSEDDDEILPPKTRRKLKKSRISTTSRNVRIPFAK</sequence>
<feature type="transmembrane region" description="Helical" evidence="2">
    <location>
        <begin position="20"/>
        <end position="38"/>
    </location>
</feature>
<gene>
    <name evidence="4" type="primary">LOC111600905</name>
</gene>
<accession>A0A6J1LZW9</accession>